<organism evidence="3 4">
    <name type="scientific">Pullulanibacillus pueri</name>
    <dbReference type="NCBI Taxonomy" id="1437324"/>
    <lineage>
        <taxon>Bacteria</taxon>
        <taxon>Bacillati</taxon>
        <taxon>Bacillota</taxon>
        <taxon>Bacilli</taxon>
        <taxon>Bacillales</taxon>
        <taxon>Sporolactobacillaceae</taxon>
        <taxon>Pullulanibacillus</taxon>
    </lineage>
</organism>
<comment type="caution">
    <text evidence="3">The sequence shown here is derived from an EMBL/GenBank/DDBJ whole genome shotgun (WGS) entry which is preliminary data.</text>
</comment>
<protein>
    <submittedName>
        <fullName evidence="3">Lipoprotein LipO</fullName>
    </submittedName>
</protein>
<name>A0A8J3A411_9BACL</name>
<dbReference type="PANTHER" id="PTHR43649">
    <property type="entry name" value="ARABINOSE-BINDING PROTEIN-RELATED"/>
    <property type="match status" value="1"/>
</dbReference>
<reference evidence="3" key="1">
    <citation type="journal article" date="2014" name="Int. J. Syst. Evol. Microbiol.">
        <title>Complete genome sequence of Corynebacterium casei LMG S-19264T (=DSM 44701T), isolated from a smear-ripened cheese.</title>
        <authorList>
            <consortium name="US DOE Joint Genome Institute (JGI-PGF)"/>
            <person name="Walter F."/>
            <person name="Albersmeier A."/>
            <person name="Kalinowski J."/>
            <person name="Ruckert C."/>
        </authorList>
    </citation>
    <scope>NUCLEOTIDE SEQUENCE</scope>
    <source>
        <strain evidence="3">CGMCC 1.12777</strain>
    </source>
</reference>
<dbReference type="Gene3D" id="3.40.190.10">
    <property type="entry name" value="Periplasmic binding protein-like II"/>
    <property type="match status" value="2"/>
</dbReference>
<dbReference type="PANTHER" id="PTHR43649:SF33">
    <property type="entry name" value="POLYGALACTURONAN_RHAMNOGALACTURONAN-BINDING PROTEIN YTCQ"/>
    <property type="match status" value="1"/>
</dbReference>
<keyword evidence="4" id="KW-1185">Reference proteome</keyword>
<evidence type="ECO:0000256" key="2">
    <source>
        <dbReference type="SAM" id="SignalP"/>
    </source>
</evidence>
<reference evidence="3" key="2">
    <citation type="submission" date="2020-09" db="EMBL/GenBank/DDBJ databases">
        <authorList>
            <person name="Sun Q."/>
            <person name="Zhou Y."/>
        </authorList>
    </citation>
    <scope>NUCLEOTIDE SEQUENCE</scope>
    <source>
        <strain evidence="3">CGMCC 1.12777</strain>
    </source>
</reference>
<feature type="chain" id="PRO_5038569287" evidence="2">
    <location>
        <begin position="20"/>
        <end position="547"/>
    </location>
</feature>
<dbReference type="InterPro" id="IPR050490">
    <property type="entry name" value="Bact_solute-bd_prot1"/>
</dbReference>
<dbReference type="CDD" id="cd13580">
    <property type="entry name" value="PBP2_AlgQ_like_1"/>
    <property type="match status" value="1"/>
</dbReference>
<proteinExistence type="predicted"/>
<dbReference type="Proteomes" id="UP000656813">
    <property type="component" value="Unassembled WGS sequence"/>
</dbReference>
<dbReference type="AlphaFoldDB" id="A0A8J3A411"/>
<dbReference type="RefSeq" id="WP_188499413.1">
    <property type="nucleotide sequence ID" value="NZ_BMFV01000063.1"/>
</dbReference>
<evidence type="ECO:0000313" key="3">
    <source>
        <dbReference type="EMBL" id="GGH89005.1"/>
    </source>
</evidence>
<keyword evidence="1 2" id="KW-0732">Signal</keyword>
<keyword evidence="3" id="KW-0449">Lipoprotein</keyword>
<evidence type="ECO:0000313" key="4">
    <source>
        <dbReference type="Proteomes" id="UP000656813"/>
    </source>
</evidence>
<accession>A0A8J3A411</accession>
<evidence type="ECO:0000256" key="1">
    <source>
        <dbReference type="ARBA" id="ARBA00022729"/>
    </source>
</evidence>
<dbReference type="PROSITE" id="PS51257">
    <property type="entry name" value="PROKAR_LIPOPROTEIN"/>
    <property type="match status" value="1"/>
</dbReference>
<dbReference type="EMBL" id="BMFV01000063">
    <property type="protein sequence ID" value="GGH89005.1"/>
    <property type="molecule type" value="Genomic_DNA"/>
</dbReference>
<gene>
    <name evidence="3" type="primary">lipO</name>
    <name evidence="3" type="ORF">GCM10007096_42620</name>
</gene>
<sequence length="547" mass="60272">MRKQILVLLLCISILLALAACGPEGKSTTNNDTDKNTASAPGPFGKYDDTISFTIGRQGVAGNTLPKGDTLESNDYLKYVENKLNIKIKYDFSVADADAYKQKVNLAIASGNIPDVMIVNEQQFKQLEKAGMLEDLSSAYSKYASPLIKGYYDSFNGRVLDTVKKTSGGKLDALPDTNIFGQQQLLWLRKDWLDKLNLKVPKTTDELITVLKAFKTQDPDGNNKNDTLGLLGDPHVFQMGGFFTFDPIFNAYHAYPDSWIKDSSGSIVNGSIQPEMKQALAKLQEMYKQGLIDKEFVTKNFDKDAGLVADGQAGAVFAPWSGAWMLSDAVKNNKKAEWIPVLAPLDGQNKYNVMLAAPSGSYLVVKKGYAHPDAVVKALNVEYQGLRLKDPKAADIYKDLGVSWLNWPLNLQLNNENDVPDSAKIYDKAIQTGDTSDLTPSQKQTFQSIKNNIKSPKSSMADYGNWLAYYVGAKKLSSSKLNRIEPAFTGTTKTMDSRGSNLTKLENETFLKIITGQASVDSFDSFVKEWKKIGGDTITKEVNTAVK</sequence>
<feature type="signal peptide" evidence="2">
    <location>
        <begin position="1"/>
        <end position="19"/>
    </location>
</feature>
<dbReference type="SUPFAM" id="SSF53850">
    <property type="entry name" value="Periplasmic binding protein-like II"/>
    <property type="match status" value="1"/>
</dbReference>